<name>A0AAN4VZU4_9BACT</name>
<feature type="region of interest" description="Disordered" evidence="2">
    <location>
        <begin position="333"/>
        <end position="358"/>
    </location>
</feature>
<dbReference type="RefSeq" id="WP_338238290.1">
    <property type="nucleotide sequence ID" value="NZ_BQKE01000002.1"/>
</dbReference>
<feature type="domain" description="OmpA-like" evidence="4">
    <location>
        <begin position="377"/>
        <end position="493"/>
    </location>
</feature>
<dbReference type="PANTHER" id="PTHR30329:SF21">
    <property type="entry name" value="LIPOPROTEIN YIAD-RELATED"/>
    <property type="match status" value="1"/>
</dbReference>
<feature type="chain" id="PRO_5042810160" description="OmpA-like domain-containing protein" evidence="3">
    <location>
        <begin position="22"/>
        <end position="493"/>
    </location>
</feature>
<organism evidence="5 6">
    <name type="scientific">Persicobacter diffluens</name>
    <dbReference type="NCBI Taxonomy" id="981"/>
    <lineage>
        <taxon>Bacteria</taxon>
        <taxon>Pseudomonadati</taxon>
        <taxon>Bacteroidota</taxon>
        <taxon>Cytophagia</taxon>
        <taxon>Cytophagales</taxon>
        <taxon>Persicobacteraceae</taxon>
        <taxon>Persicobacter</taxon>
    </lineage>
</organism>
<protein>
    <recommendedName>
        <fullName evidence="4">OmpA-like domain-containing protein</fullName>
    </recommendedName>
</protein>
<dbReference type="SUPFAM" id="SSF103088">
    <property type="entry name" value="OmpA-like"/>
    <property type="match status" value="1"/>
</dbReference>
<dbReference type="InterPro" id="IPR006665">
    <property type="entry name" value="OmpA-like"/>
</dbReference>
<gene>
    <name evidence="5" type="ORF">PEDI_36330</name>
</gene>
<evidence type="ECO:0000313" key="6">
    <source>
        <dbReference type="Proteomes" id="UP001310022"/>
    </source>
</evidence>
<dbReference type="AlphaFoldDB" id="A0AAN4VZU4"/>
<evidence type="ECO:0000256" key="1">
    <source>
        <dbReference type="PROSITE-ProRule" id="PRU00473"/>
    </source>
</evidence>
<dbReference type="CDD" id="cd07185">
    <property type="entry name" value="OmpA_C-like"/>
    <property type="match status" value="1"/>
</dbReference>
<dbReference type="Proteomes" id="UP001310022">
    <property type="component" value="Unassembled WGS sequence"/>
</dbReference>
<dbReference type="InterPro" id="IPR050330">
    <property type="entry name" value="Bact_OuterMem_StrucFunc"/>
</dbReference>
<feature type="signal peptide" evidence="3">
    <location>
        <begin position="1"/>
        <end position="21"/>
    </location>
</feature>
<keyword evidence="6" id="KW-1185">Reference proteome</keyword>
<dbReference type="Pfam" id="PF11751">
    <property type="entry name" value="PorP_SprF"/>
    <property type="match status" value="1"/>
</dbReference>
<comment type="caution">
    <text evidence="5">The sequence shown here is derived from an EMBL/GenBank/DDBJ whole genome shotgun (WGS) entry which is preliminary data.</text>
</comment>
<keyword evidence="3" id="KW-0732">Signal</keyword>
<proteinExistence type="predicted"/>
<evidence type="ECO:0000259" key="4">
    <source>
        <dbReference type="PROSITE" id="PS51123"/>
    </source>
</evidence>
<dbReference type="InterPro" id="IPR036737">
    <property type="entry name" value="OmpA-like_sf"/>
</dbReference>
<dbReference type="InterPro" id="IPR019861">
    <property type="entry name" value="PorP/SprF_Bacteroidetes"/>
</dbReference>
<sequence>MMKKYILLLMLTLPVLQTAFAQVGGYGALRDYAPIRYAPAWTALSTDMSIGLLHRNQAFNGDMSRNRSVLTAVLPWVDKDSQLIKGGGGLYFLNDQPSGNMGFKMQEAGGSLSYLVRLAPRHDLSLGMGIAWTGLRLNGDGFTTGSQWDPVYGYNPELGNGEDFSSENRDYFSLYGGLMWSTLDKKGRELHRLGVNMYRMNEPTGFNEQDVLPMGWSAVGSFNFWMDREWSLRPEVMVDFMDGRHTVQGGLWGGYHFFNENPTDPWTTGKVEAGINYADFGQLGFGLNFVQKAFDLAFYAYQPVTQVQDRPGQNTFEVAIRLKAFRGNRRKPHQPWLVEEKSGPAPRSGSYRSFRGGESRAPQVQREVVVEKAPVKSGSKQKPIKYILNYKLNETTLTISSQLQLDYTVKLLEGNPDLQIRIVGHSDVMGTEEVKAKIAWERAKAIRDYLVEMGLSKKRMTTTSKSDKQPLVNEDSPEAKAKNRRVELLIFEP</sequence>
<feature type="region of interest" description="Disordered" evidence="2">
    <location>
        <begin position="459"/>
        <end position="480"/>
    </location>
</feature>
<dbReference type="PANTHER" id="PTHR30329">
    <property type="entry name" value="STATOR ELEMENT OF FLAGELLAR MOTOR COMPLEX"/>
    <property type="match status" value="1"/>
</dbReference>
<evidence type="ECO:0000256" key="2">
    <source>
        <dbReference type="SAM" id="MobiDB-lite"/>
    </source>
</evidence>
<evidence type="ECO:0000256" key="3">
    <source>
        <dbReference type="SAM" id="SignalP"/>
    </source>
</evidence>
<keyword evidence="1" id="KW-0472">Membrane</keyword>
<dbReference type="GO" id="GO:0016020">
    <property type="term" value="C:membrane"/>
    <property type="evidence" value="ECO:0007669"/>
    <property type="project" value="UniProtKB-UniRule"/>
</dbReference>
<evidence type="ECO:0000313" key="5">
    <source>
        <dbReference type="EMBL" id="GJM63081.1"/>
    </source>
</evidence>
<dbReference type="Gene3D" id="3.30.1330.60">
    <property type="entry name" value="OmpA-like domain"/>
    <property type="match status" value="1"/>
</dbReference>
<dbReference type="PROSITE" id="PS51123">
    <property type="entry name" value="OMPA_2"/>
    <property type="match status" value="1"/>
</dbReference>
<accession>A0AAN4VZU4</accession>
<dbReference type="EMBL" id="BQKE01000002">
    <property type="protein sequence ID" value="GJM63081.1"/>
    <property type="molecule type" value="Genomic_DNA"/>
</dbReference>
<dbReference type="Pfam" id="PF00691">
    <property type="entry name" value="OmpA"/>
    <property type="match status" value="1"/>
</dbReference>
<reference evidence="5 6" key="1">
    <citation type="submission" date="2021-12" db="EMBL/GenBank/DDBJ databases">
        <title>Genome sequencing of bacteria with rrn-lacking chromosome and rrn-plasmid.</title>
        <authorList>
            <person name="Anda M."/>
            <person name="Iwasaki W."/>
        </authorList>
    </citation>
    <scope>NUCLEOTIDE SEQUENCE [LARGE SCALE GENOMIC DNA]</scope>
    <source>
        <strain evidence="5 6">NBRC 15940</strain>
    </source>
</reference>